<dbReference type="PANTHER" id="PTHR43792:SF1">
    <property type="entry name" value="N-ACETYLTRANSFERASE DOMAIN-CONTAINING PROTEIN"/>
    <property type="match status" value="1"/>
</dbReference>
<gene>
    <name evidence="3" type="ORF">BXY66_0068</name>
</gene>
<dbReference type="InterPro" id="IPR000182">
    <property type="entry name" value="GNAT_dom"/>
</dbReference>
<dbReference type="RefSeq" id="WP_341785781.1">
    <property type="nucleotide sequence ID" value="NZ_SMGR01000001.1"/>
</dbReference>
<dbReference type="EMBL" id="SMGR01000001">
    <property type="protein sequence ID" value="TCL08037.1"/>
    <property type="molecule type" value="Genomic_DNA"/>
</dbReference>
<dbReference type="Pfam" id="PF13302">
    <property type="entry name" value="Acetyltransf_3"/>
    <property type="match status" value="1"/>
</dbReference>
<evidence type="ECO:0000313" key="3">
    <source>
        <dbReference type="EMBL" id="TCL08037.1"/>
    </source>
</evidence>
<feature type="region of interest" description="Disordered" evidence="1">
    <location>
        <begin position="141"/>
        <end position="177"/>
    </location>
</feature>
<protein>
    <submittedName>
        <fullName evidence="3">RimJ/RimL family protein N-acetyltransferase</fullName>
    </submittedName>
</protein>
<dbReference type="PANTHER" id="PTHR43792">
    <property type="entry name" value="GNAT FAMILY, PUTATIVE (AFU_ORTHOLOGUE AFUA_3G00765)-RELATED-RELATED"/>
    <property type="match status" value="1"/>
</dbReference>
<name>A0A4R1NIJ1_9RHOB</name>
<feature type="compositionally biased region" description="Basic and acidic residues" evidence="1">
    <location>
        <begin position="141"/>
        <end position="152"/>
    </location>
</feature>
<comment type="caution">
    <text evidence="3">The sequence shown here is derived from an EMBL/GenBank/DDBJ whole genome shotgun (WGS) entry which is preliminary data.</text>
</comment>
<organism evidence="3 4">
    <name type="scientific">Shimia isoporae</name>
    <dbReference type="NCBI Taxonomy" id="647720"/>
    <lineage>
        <taxon>Bacteria</taxon>
        <taxon>Pseudomonadati</taxon>
        <taxon>Pseudomonadota</taxon>
        <taxon>Alphaproteobacteria</taxon>
        <taxon>Rhodobacterales</taxon>
        <taxon>Roseobacteraceae</taxon>
    </lineage>
</organism>
<dbReference type="Proteomes" id="UP000295673">
    <property type="component" value="Unassembled WGS sequence"/>
</dbReference>
<dbReference type="InterPro" id="IPR016181">
    <property type="entry name" value="Acyl_CoA_acyltransferase"/>
</dbReference>
<evidence type="ECO:0000256" key="1">
    <source>
        <dbReference type="SAM" id="MobiDB-lite"/>
    </source>
</evidence>
<dbReference type="PROSITE" id="PS51186">
    <property type="entry name" value="GNAT"/>
    <property type="match status" value="1"/>
</dbReference>
<keyword evidence="3" id="KW-0808">Transferase</keyword>
<accession>A0A4R1NIJ1</accession>
<dbReference type="SUPFAM" id="SSF55729">
    <property type="entry name" value="Acyl-CoA N-acyltransferases (Nat)"/>
    <property type="match status" value="1"/>
</dbReference>
<dbReference type="GO" id="GO:0016747">
    <property type="term" value="F:acyltransferase activity, transferring groups other than amino-acyl groups"/>
    <property type="evidence" value="ECO:0007669"/>
    <property type="project" value="InterPro"/>
</dbReference>
<feature type="domain" description="N-acetyltransferase" evidence="2">
    <location>
        <begin position="12"/>
        <end position="167"/>
    </location>
</feature>
<dbReference type="InterPro" id="IPR051531">
    <property type="entry name" value="N-acetyltransferase"/>
</dbReference>
<proteinExistence type="predicted"/>
<dbReference type="AlphaFoldDB" id="A0A4R1NIJ1"/>
<keyword evidence="4" id="KW-1185">Reference proteome</keyword>
<evidence type="ECO:0000313" key="4">
    <source>
        <dbReference type="Proteomes" id="UP000295673"/>
    </source>
</evidence>
<dbReference type="Gene3D" id="3.40.630.30">
    <property type="match status" value="1"/>
</dbReference>
<evidence type="ECO:0000259" key="2">
    <source>
        <dbReference type="PROSITE" id="PS51186"/>
    </source>
</evidence>
<sequence>MIVAPTISTPRLTLRHHVLEDFEPMAKHFATDWAQYMGGPISSDELWRWLGAEVTSWQWLGYGSWAVDLTATGALIGQVGINKPPRFAEPELGWCFFPEAQGQGYALEAATAARNWAFETQGMTTLVSYIDPPNAPSIRLAEKLGAERDENANRPSPNDLVYRHFPSDSDGSPEAYA</sequence>
<reference evidence="3 4" key="1">
    <citation type="submission" date="2019-03" db="EMBL/GenBank/DDBJ databases">
        <title>Genomic Encyclopedia of Archaeal and Bacterial Type Strains, Phase II (KMG-II): from individual species to whole genera.</title>
        <authorList>
            <person name="Goeker M."/>
        </authorList>
    </citation>
    <scope>NUCLEOTIDE SEQUENCE [LARGE SCALE GENOMIC DNA]</scope>
    <source>
        <strain evidence="3 4">DSM 26433</strain>
    </source>
</reference>